<feature type="compositionally biased region" description="Low complexity" evidence="1">
    <location>
        <begin position="62"/>
        <end position="81"/>
    </location>
</feature>
<dbReference type="InterPro" id="IPR029341">
    <property type="entry name" value="FAM21/CAPZIP"/>
</dbReference>
<feature type="compositionally biased region" description="Low complexity" evidence="1">
    <location>
        <begin position="289"/>
        <end position="300"/>
    </location>
</feature>
<evidence type="ECO:0000313" key="4">
    <source>
        <dbReference type="Proteomes" id="UP001497482"/>
    </source>
</evidence>
<feature type="compositionally biased region" description="Low complexity" evidence="1">
    <location>
        <begin position="1"/>
        <end position="31"/>
    </location>
</feature>
<protein>
    <recommendedName>
        <fullName evidence="2">FAM21/CAPZIP domain-containing protein</fullName>
    </recommendedName>
</protein>
<sequence>MSRSSSGMEASSSSGVSSSSLSPSPLTSPLELPRDPDLGVGFDTPAHITTLESAHKSRVKGSSQRRPQSRAARQHSAQKSAPNLGFEPSAQSLSTPVSAATSSPSALTLPVPTDPTDSSKEPPLSQELSFPDEDDIFSSDHLFGASVASTKSQPSPAANEKSRPSPAANEKSRPSPAANEKSQPSPAANEKSRPSPAANEKSQPSPAANEKSRPSPAANEKSQPSPAANEKSRPSPAANEAVVKAEKSVLPSIFDDNMGDLFQKVKTKPAAKKSKPAGFLEEDDDLFGSSSAPAAKSSFSNTDIFQDAVDPGPKAQRKHKEKKIESSLFHDNVDIFADLSDTFKPKHKVKTKAEAKSIFDDDMDDIFSSSTVTAKPPLQQKKTSARPDPSTDATDIFDDPLNALGGM</sequence>
<reference evidence="3 4" key="1">
    <citation type="submission" date="2024-04" db="EMBL/GenBank/DDBJ databases">
        <authorList>
            <person name="Waldvogel A.-M."/>
            <person name="Schoenle A."/>
        </authorList>
    </citation>
    <scope>NUCLEOTIDE SEQUENCE [LARGE SCALE GENOMIC DNA]</scope>
</reference>
<keyword evidence="4" id="KW-1185">Reference proteome</keyword>
<evidence type="ECO:0000259" key="2">
    <source>
        <dbReference type="Pfam" id="PF15255"/>
    </source>
</evidence>
<feature type="region of interest" description="Disordered" evidence="1">
    <location>
        <begin position="1"/>
        <end position="243"/>
    </location>
</feature>
<feature type="region of interest" description="Disordered" evidence="1">
    <location>
        <begin position="369"/>
        <end position="407"/>
    </location>
</feature>
<accession>A0AAV2JR92</accession>
<evidence type="ECO:0000256" key="1">
    <source>
        <dbReference type="SAM" id="MobiDB-lite"/>
    </source>
</evidence>
<feature type="compositionally biased region" description="Low complexity" evidence="1">
    <location>
        <begin position="92"/>
        <end position="110"/>
    </location>
</feature>
<name>A0AAV2JR92_KNICA</name>
<organism evidence="3 4">
    <name type="scientific">Knipowitschia caucasica</name>
    <name type="common">Caucasian dwarf goby</name>
    <name type="synonym">Pomatoschistus caucasicus</name>
    <dbReference type="NCBI Taxonomy" id="637954"/>
    <lineage>
        <taxon>Eukaryota</taxon>
        <taxon>Metazoa</taxon>
        <taxon>Chordata</taxon>
        <taxon>Craniata</taxon>
        <taxon>Vertebrata</taxon>
        <taxon>Euteleostomi</taxon>
        <taxon>Actinopterygii</taxon>
        <taxon>Neopterygii</taxon>
        <taxon>Teleostei</taxon>
        <taxon>Neoteleostei</taxon>
        <taxon>Acanthomorphata</taxon>
        <taxon>Gobiaria</taxon>
        <taxon>Gobiiformes</taxon>
        <taxon>Gobioidei</taxon>
        <taxon>Gobiidae</taxon>
        <taxon>Gobiinae</taxon>
        <taxon>Knipowitschia</taxon>
    </lineage>
</organism>
<proteinExistence type="predicted"/>
<gene>
    <name evidence="3" type="ORF">KC01_LOCUS9855</name>
</gene>
<feature type="compositionally biased region" description="Polar residues" evidence="1">
    <location>
        <begin position="147"/>
        <end position="156"/>
    </location>
</feature>
<feature type="region of interest" description="Disordered" evidence="1">
    <location>
        <begin position="266"/>
        <end position="323"/>
    </location>
</feature>
<dbReference type="AlphaFoldDB" id="A0AAV2JR92"/>
<feature type="compositionally biased region" description="Basic residues" evidence="1">
    <location>
        <begin position="266"/>
        <end position="275"/>
    </location>
</feature>
<dbReference type="Pfam" id="PF15255">
    <property type="entry name" value="CAP-ZIP_m"/>
    <property type="match status" value="1"/>
</dbReference>
<dbReference type="Proteomes" id="UP001497482">
    <property type="component" value="Chromosome 13"/>
</dbReference>
<evidence type="ECO:0000313" key="3">
    <source>
        <dbReference type="EMBL" id="CAL1578738.1"/>
    </source>
</evidence>
<feature type="domain" description="FAM21/CAPZIP" evidence="2">
    <location>
        <begin position="9"/>
        <end position="83"/>
    </location>
</feature>
<dbReference type="EMBL" id="OZ035835">
    <property type="protein sequence ID" value="CAL1578738.1"/>
    <property type="molecule type" value="Genomic_DNA"/>
</dbReference>